<feature type="compositionally biased region" description="Basic and acidic residues" evidence="1">
    <location>
        <begin position="143"/>
        <end position="154"/>
    </location>
</feature>
<dbReference type="PANTHER" id="PTHR10933">
    <property type="entry name" value="IMMUNOGLOBULIN-BINDING PROTEIN 1"/>
    <property type="match status" value="1"/>
</dbReference>
<evidence type="ECO:0000256" key="1">
    <source>
        <dbReference type="SAM" id="MobiDB-lite"/>
    </source>
</evidence>
<dbReference type="GO" id="GO:0009966">
    <property type="term" value="P:regulation of signal transduction"/>
    <property type="evidence" value="ECO:0007669"/>
    <property type="project" value="InterPro"/>
</dbReference>
<dbReference type="GO" id="GO:0051721">
    <property type="term" value="F:protein phosphatase 2A binding"/>
    <property type="evidence" value="ECO:0007669"/>
    <property type="project" value="TreeGrafter"/>
</dbReference>
<feature type="compositionally biased region" description="Basic and acidic residues" evidence="1">
    <location>
        <begin position="393"/>
        <end position="402"/>
    </location>
</feature>
<proteinExistence type="predicted"/>
<dbReference type="GO" id="GO:0035303">
    <property type="term" value="P:regulation of dephosphorylation"/>
    <property type="evidence" value="ECO:0007669"/>
    <property type="project" value="TreeGrafter"/>
</dbReference>
<gene>
    <name evidence="2" type="ORF">EHS25_001563</name>
</gene>
<dbReference type="InterPro" id="IPR007304">
    <property type="entry name" value="TAP46-like"/>
</dbReference>
<dbReference type="EMBL" id="RSCD01000011">
    <property type="protein sequence ID" value="RSH90229.1"/>
    <property type="molecule type" value="Genomic_DNA"/>
</dbReference>
<dbReference type="PANTHER" id="PTHR10933:SF9">
    <property type="entry name" value="IMMUNOGLOBULIN-BINDING PROTEIN 1"/>
    <property type="match status" value="1"/>
</dbReference>
<dbReference type="InterPro" id="IPR038511">
    <property type="entry name" value="TAP42/TAP46-like_sf"/>
</dbReference>
<feature type="region of interest" description="Disordered" evidence="1">
    <location>
        <begin position="265"/>
        <end position="307"/>
    </location>
</feature>
<dbReference type="Pfam" id="PF04177">
    <property type="entry name" value="TAP42"/>
    <property type="match status" value="1"/>
</dbReference>
<name>A0A427YGE8_9TREE</name>
<dbReference type="STRING" id="1890683.A0A427YGE8"/>
<comment type="caution">
    <text evidence="2">The sequence shown here is derived from an EMBL/GenBank/DDBJ whole genome shotgun (WGS) entry which is preliminary data.</text>
</comment>
<sequence>MTPEPPTNLPLPQFYARTLTSLVPLFDDVLSPSSPGAQDLLRTALDELYLIARMIVSLGVFSENESAEELGDGELVFMTLGWVIGEAEAKGGLGGMVDRKAALQRSETALQQFLSLIRSYKVLSSEEEAESSSMADQGSTPRDPAKRREAKIRQYKREKELRDRIAKSGHALDVGGLLAQSLAPDHPSPSSSPITFILSLLPSSSRPAVVSLSAGTGTGTTSGSVESDEDAPHKRELALLLLRLLHTLALSTLSSTAMELSLLADAPSRPAESSEARDSRTDRREEDDQTWRLERQPGNYKPRELISGGGRVLRPFTIMPSTTSMSDRERLRSEVFRSSHRLPSMTIDEYLEEEKRRGNIITGGGQASYDQLTESELLELATEDDGTMAAEAADEKQRRKQENWAVYTEANQKGAGNTLNRG</sequence>
<accession>A0A427YGE8</accession>
<feature type="region of interest" description="Disordered" evidence="1">
    <location>
        <begin position="127"/>
        <end position="154"/>
    </location>
</feature>
<dbReference type="Proteomes" id="UP000279259">
    <property type="component" value="Unassembled WGS sequence"/>
</dbReference>
<evidence type="ECO:0000313" key="3">
    <source>
        <dbReference type="Proteomes" id="UP000279259"/>
    </source>
</evidence>
<feature type="compositionally biased region" description="Polar residues" evidence="1">
    <location>
        <begin position="409"/>
        <end position="422"/>
    </location>
</feature>
<keyword evidence="3" id="KW-1185">Reference proteome</keyword>
<evidence type="ECO:0000313" key="2">
    <source>
        <dbReference type="EMBL" id="RSH90229.1"/>
    </source>
</evidence>
<feature type="compositionally biased region" description="Basic and acidic residues" evidence="1">
    <location>
        <begin position="272"/>
        <end position="295"/>
    </location>
</feature>
<feature type="region of interest" description="Disordered" evidence="1">
    <location>
        <begin position="384"/>
        <end position="422"/>
    </location>
</feature>
<protein>
    <submittedName>
        <fullName evidence="2">Uncharacterized protein</fullName>
    </submittedName>
</protein>
<dbReference type="Gene3D" id="1.25.40.540">
    <property type="entry name" value="TAP42-like family"/>
    <property type="match status" value="1"/>
</dbReference>
<organism evidence="2 3">
    <name type="scientific">Saitozyma podzolica</name>
    <dbReference type="NCBI Taxonomy" id="1890683"/>
    <lineage>
        <taxon>Eukaryota</taxon>
        <taxon>Fungi</taxon>
        <taxon>Dikarya</taxon>
        <taxon>Basidiomycota</taxon>
        <taxon>Agaricomycotina</taxon>
        <taxon>Tremellomycetes</taxon>
        <taxon>Tremellales</taxon>
        <taxon>Trimorphomycetaceae</taxon>
        <taxon>Saitozyma</taxon>
    </lineage>
</organism>
<dbReference type="OrthoDB" id="10261753at2759"/>
<dbReference type="AlphaFoldDB" id="A0A427YGE8"/>
<reference evidence="2 3" key="1">
    <citation type="submission" date="2018-11" db="EMBL/GenBank/DDBJ databases">
        <title>Genome sequence of Saitozyma podzolica DSM 27192.</title>
        <authorList>
            <person name="Aliyu H."/>
            <person name="Gorte O."/>
            <person name="Ochsenreither K."/>
        </authorList>
    </citation>
    <scope>NUCLEOTIDE SEQUENCE [LARGE SCALE GENOMIC DNA]</scope>
    <source>
        <strain evidence="2 3">DSM 27192</strain>
    </source>
</reference>
<dbReference type="GO" id="GO:0005829">
    <property type="term" value="C:cytosol"/>
    <property type="evidence" value="ECO:0007669"/>
    <property type="project" value="TreeGrafter"/>
</dbReference>